<dbReference type="AlphaFoldDB" id="A0A158FVB4"/>
<name>A0A158FVB4_9BURK</name>
<dbReference type="EMBL" id="FCON02000007">
    <property type="protein sequence ID" value="SAL23742.1"/>
    <property type="molecule type" value="Genomic_DNA"/>
</dbReference>
<proteinExistence type="predicted"/>
<evidence type="ECO:0000313" key="1">
    <source>
        <dbReference type="EMBL" id="SAL23742.1"/>
    </source>
</evidence>
<dbReference type="Proteomes" id="UP000054770">
    <property type="component" value="Unassembled WGS sequence"/>
</dbReference>
<gene>
    <name evidence="1" type="ORF">AWB68_01001</name>
</gene>
<keyword evidence="2" id="KW-1185">Reference proteome</keyword>
<reference evidence="1" key="1">
    <citation type="submission" date="2016-01" db="EMBL/GenBank/DDBJ databases">
        <authorList>
            <person name="Peeters C."/>
        </authorList>
    </citation>
    <scope>NUCLEOTIDE SEQUENCE [LARGE SCALE GENOMIC DNA]</scope>
    <source>
        <strain evidence="1">LMG 22940</strain>
    </source>
</reference>
<evidence type="ECO:0000313" key="2">
    <source>
        <dbReference type="Proteomes" id="UP000054770"/>
    </source>
</evidence>
<sequence>MTAFLNNFDPFRHDVLYGLQGSRETYVFAYIEKIYQAQPPEAKARFGAMEEGDQFPDDFASEVYTAIEKQGTYINSYNEPITSGDFSQIDRITLARPTEPRILHYHQLLSQTRYAVQRVGAATLRSLAKGDDRLASATGTATLSAQQLAALRLHLAVRRACKFGIEYISRQREVIVHYILDGIKSEDVVNKTSYGVMGGTKGLPITTSEIRYMFRNWFDLKNQAIERKIIFYNDQAEVRAPWYDAPTLWLPYAQHRVDKYTRANPRLGLTEDNHVEAFRRLSAQGRASDALQHFFVLPTAGGLT</sequence>
<protein>
    <submittedName>
        <fullName evidence="1">Uncharacterized protein</fullName>
    </submittedName>
</protein>
<organism evidence="1 2">
    <name type="scientific">Caballeronia choica</name>
    <dbReference type="NCBI Taxonomy" id="326476"/>
    <lineage>
        <taxon>Bacteria</taxon>
        <taxon>Pseudomonadati</taxon>
        <taxon>Pseudomonadota</taxon>
        <taxon>Betaproteobacteria</taxon>
        <taxon>Burkholderiales</taxon>
        <taxon>Burkholderiaceae</taxon>
        <taxon>Caballeronia</taxon>
    </lineage>
</organism>
<comment type="caution">
    <text evidence="1">The sequence shown here is derived from an EMBL/GenBank/DDBJ whole genome shotgun (WGS) entry which is preliminary data.</text>
</comment>
<accession>A0A158FVB4</accession>